<name>A0A3L6DCU6_MAIZE</name>
<dbReference type="Proteomes" id="UP000251960">
    <property type="component" value="Chromosome 9"/>
</dbReference>
<dbReference type="AlphaFoldDB" id="A0A3L6DCU6"/>
<feature type="transmembrane region" description="Helical" evidence="1">
    <location>
        <begin position="175"/>
        <end position="196"/>
    </location>
</feature>
<protein>
    <recommendedName>
        <fullName evidence="3">Transmembrane protein</fullName>
    </recommendedName>
</protein>
<evidence type="ECO:0008006" key="3">
    <source>
        <dbReference type="Google" id="ProtNLM"/>
    </source>
</evidence>
<feature type="transmembrane region" description="Helical" evidence="1">
    <location>
        <begin position="143"/>
        <end position="169"/>
    </location>
</feature>
<dbReference type="PANTHER" id="PTHR34483">
    <property type="entry name" value="OS09G0129800 PROTEIN"/>
    <property type="match status" value="1"/>
</dbReference>
<accession>A0A3L6DCU6</accession>
<evidence type="ECO:0000313" key="2">
    <source>
        <dbReference type="EMBL" id="PWZ06430.1"/>
    </source>
</evidence>
<comment type="caution">
    <text evidence="2">The sequence shown here is derived from an EMBL/GenBank/DDBJ whole genome shotgun (WGS) entry which is preliminary data.</text>
</comment>
<keyword evidence="1" id="KW-0812">Transmembrane</keyword>
<sequence length="316" mass="34330">MATGQISSTPPSFFNFLKEGLLLPSHNRRLFAAVFTVIAASTCLLLVGNDLVVQPLAVELNLDTKALNSTDFRSPDLLPLIRKTQADTRALLLTSTAYFLFGAVIRSAIQIVVLFAAVSTYSGELHTIGSLLGRVKAQVKGPVLTFAFVYALEITYVALLVAMSILVMVLMIKKYYGLFFVGSLLLLALFVFLVYFSFLCSMSVVVAVAEPGCYGAGALGRAWRLLKGKRRRVMLFISVTGVLAGALTPMYTLAKRRELTNMAAGLLLEFLYVILMSALQLFATCAMAAFYYECKGSTEASAAEYVKVSTKEQIAA</sequence>
<dbReference type="PANTHER" id="PTHR34483:SF5">
    <property type="entry name" value="TRANSMEMBRANE PROTEIN"/>
    <property type="match status" value="1"/>
</dbReference>
<organism evidence="2">
    <name type="scientific">Zea mays</name>
    <name type="common">Maize</name>
    <dbReference type="NCBI Taxonomy" id="4577"/>
    <lineage>
        <taxon>Eukaryota</taxon>
        <taxon>Viridiplantae</taxon>
        <taxon>Streptophyta</taxon>
        <taxon>Embryophyta</taxon>
        <taxon>Tracheophyta</taxon>
        <taxon>Spermatophyta</taxon>
        <taxon>Magnoliopsida</taxon>
        <taxon>Liliopsida</taxon>
        <taxon>Poales</taxon>
        <taxon>Poaceae</taxon>
        <taxon>PACMAD clade</taxon>
        <taxon>Panicoideae</taxon>
        <taxon>Andropogonodae</taxon>
        <taxon>Andropogoneae</taxon>
        <taxon>Tripsacinae</taxon>
        <taxon>Zea</taxon>
    </lineage>
</organism>
<keyword evidence="1" id="KW-1133">Transmembrane helix</keyword>
<proteinExistence type="predicted"/>
<keyword evidence="1" id="KW-0472">Membrane</keyword>
<feature type="transmembrane region" description="Helical" evidence="1">
    <location>
        <begin position="30"/>
        <end position="48"/>
    </location>
</feature>
<gene>
    <name evidence="2" type="ORF">Zm00014a_019057</name>
</gene>
<dbReference type="EMBL" id="NCVQ01000010">
    <property type="protein sequence ID" value="PWZ06430.1"/>
    <property type="molecule type" value="Genomic_DNA"/>
</dbReference>
<reference evidence="2" key="1">
    <citation type="journal article" date="2018" name="Nat. Genet.">
        <title>Extensive intraspecific gene order and gene structural variations between Mo17 and other maize genomes.</title>
        <authorList>
            <person name="Sun S."/>
            <person name="Zhou Y."/>
            <person name="Chen J."/>
            <person name="Shi J."/>
            <person name="Zhao H."/>
            <person name="Zhao H."/>
            <person name="Song W."/>
            <person name="Zhang M."/>
            <person name="Cui Y."/>
            <person name="Dong X."/>
            <person name="Liu H."/>
            <person name="Ma X."/>
            <person name="Jiao Y."/>
            <person name="Wang B."/>
            <person name="Wei X."/>
            <person name="Stein J.C."/>
            <person name="Glaubitz J.C."/>
            <person name="Lu F."/>
            <person name="Yu G."/>
            <person name="Liang C."/>
            <person name="Fengler K."/>
            <person name="Li B."/>
            <person name="Rafalski A."/>
            <person name="Schnable P.S."/>
            <person name="Ware D.H."/>
            <person name="Buckler E.S."/>
            <person name="Lai J."/>
        </authorList>
    </citation>
    <scope>NUCLEOTIDE SEQUENCE [LARGE SCALE GENOMIC DNA]</scope>
    <source>
        <tissue evidence="2">Seedling</tissue>
    </source>
</reference>
<dbReference type="ExpressionAtlas" id="A0A3L6DCU6">
    <property type="expression patterns" value="baseline and differential"/>
</dbReference>
<feature type="transmembrane region" description="Helical" evidence="1">
    <location>
        <begin position="233"/>
        <end position="251"/>
    </location>
</feature>
<feature type="transmembrane region" description="Helical" evidence="1">
    <location>
        <begin position="97"/>
        <end position="122"/>
    </location>
</feature>
<feature type="transmembrane region" description="Helical" evidence="1">
    <location>
        <begin position="271"/>
        <end position="292"/>
    </location>
</feature>
<evidence type="ECO:0000256" key="1">
    <source>
        <dbReference type="SAM" id="Phobius"/>
    </source>
</evidence>